<dbReference type="PANTHER" id="PTHR14789">
    <property type="entry name" value="CHONDROLECTIN VARIANT CHODLFDELTAE"/>
    <property type="match status" value="1"/>
</dbReference>
<dbReference type="SUPFAM" id="SSF56436">
    <property type="entry name" value="C-type lectin-like"/>
    <property type="match status" value="1"/>
</dbReference>
<dbReference type="RefSeq" id="XP_031436212.1">
    <property type="nucleotide sequence ID" value="XM_031580352.1"/>
</dbReference>
<dbReference type="OrthoDB" id="10045365at2759"/>
<reference evidence="17" key="1">
    <citation type="submission" date="2025-08" db="UniProtKB">
        <authorList>
            <consortium name="RefSeq"/>
        </authorList>
    </citation>
    <scope>IDENTIFICATION</scope>
</reference>
<feature type="domain" description="C-type lectin" evidence="15">
    <location>
        <begin position="26"/>
        <end position="155"/>
    </location>
</feature>
<dbReference type="Pfam" id="PF12662">
    <property type="entry name" value="cEGF"/>
    <property type="match status" value="1"/>
</dbReference>
<dbReference type="InterPro" id="IPR001881">
    <property type="entry name" value="EGF-like_Ca-bd_dom"/>
</dbReference>
<dbReference type="InterPro" id="IPR051505">
    <property type="entry name" value="C-type_lectin_domain"/>
</dbReference>
<dbReference type="SMART" id="SM00181">
    <property type="entry name" value="EGF"/>
    <property type="match status" value="5"/>
</dbReference>
<evidence type="ECO:0000256" key="7">
    <source>
        <dbReference type="ARBA" id="ARBA00022737"/>
    </source>
</evidence>
<dbReference type="Pfam" id="PF07645">
    <property type="entry name" value="EGF_CA"/>
    <property type="match status" value="2"/>
</dbReference>
<dbReference type="PROSITE" id="PS00615">
    <property type="entry name" value="C_TYPE_LECTIN_1"/>
    <property type="match status" value="1"/>
</dbReference>
<dbReference type="PANTHER" id="PTHR14789:SF8">
    <property type="entry name" value="C-TYPE LECTIN DOMAIN FAMILY 14 MEMBER A PRECURSOR-RELATED"/>
    <property type="match status" value="1"/>
</dbReference>
<dbReference type="GeneID" id="105909416"/>
<keyword evidence="10" id="KW-1015">Disulfide bond</keyword>
<keyword evidence="9 12" id="KW-0472">Membrane</keyword>
<evidence type="ECO:0000256" key="9">
    <source>
        <dbReference type="ARBA" id="ARBA00023136"/>
    </source>
</evidence>
<dbReference type="PROSITE" id="PS01186">
    <property type="entry name" value="EGF_2"/>
    <property type="match status" value="1"/>
</dbReference>
<feature type="chain" id="PRO_5028265114" evidence="13">
    <location>
        <begin position="19"/>
        <end position="563"/>
    </location>
</feature>
<dbReference type="InterPro" id="IPR049883">
    <property type="entry name" value="NOTCH1_EGF-like"/>
</dbReference>
<dbReference type="Gene3D" id="3.10.100.10">
    <property type="entry name" value="Mannose-Binding Protein A, subunit A"/>
    <property type="match status" value="1"/>
</dbReference>
<dbReference type="InterPro" id="IPR016187">
    <property type="entry name" value="CTDL_fold"/>
</dbReference>
<dbReference type="InterPro" id="IPR016186">
    <property type="entry name" value="C-type_lectin-like/link_sf"/>
</dbReference>
<dbReference type="InterPro" id="IPR009030">
    <property type="entry name" value="Growth_fac_rcpt_cys_sf"/>
</dbReference>
<dbReference type="InterPro" id="IPR018378">
    <property type="entry name" value="C-type_lectin_CS"/>
</dbReference>
<evidence type="ECO:0000256" key="6">
    <source>
        <dbReference type="ARBA" id="ARBA00022734"/>
    </source>
</evidence>
<evidence type="ECO:0000259" key="14">
    <source>
        <dbReference type="PROSITE" id="PS50026"/>
    </source>
</evidence>
<evidence type="ECO:0000256" key="10">
    <source>
        <dbReference type="ARBA" id="ARBA00023157"/>
    </source>
</evidence>
<keyword evidence="17" id="KW-0675">Receptor</keyword>
<dbReference type="SMART" id="SM00034">
    <property type="entry name" value="CLECT"/>
    <property type="match status" value="1"/>
</dbReference>
<dbReference type="Gene3D" id="2.10.25.10">
    <property type="entry name" value="Laminin"/>
    <property type="match status" value="5"/>
</dbReference>
<keyword evidence="4 12" id="KW-0812">Transmembrane</keyword>
<dbReference type="PROSITE" id="PS50026">
    <property type="entry name" value="EGF_3"/>
    <property type="match status" value="2"/>
</dbReference>
<dbReference type="CDD" id="cd00054">
    <property type="entry name" value="EGF_CA"/>
    <property type="match status" value="1"/>
</dbReference>
<organism evidence="16 17">
    <name type="scientific">Clupea harengus</name>
    <name type="common">Atlantic herring</name>
    <dbReference type="NCBI Taxonomy" id="7950"/>
    <lineage>
        <taxon>Eukaryota</taxon>
        <taxon>Metazoa</taxon>
        <taxon>Chordata</taxon>
        <taxon>Craniata</taxon>
        <taxon>Vertebrata</taxon>
        <taxon>Euteleostomi</taxon>
        <taxon>Actinopterygii</taxon>
        <taxon>Neopterygii</taxon>
        <taxon>Teleostei</taxon>
        <taxon>Clupei</taxon>
        <taxon>Clupeiformes</taxon>
        <taxon>Clupeoidei</taxon>
        <taxon>Clupeidae</taxon>
        <taxon>Clupea</taxon>
    </lineage>
</organism>
<dbReference type="Proteomes" id="UP000515152">
    <property type="component" value="Chromosome 14"/>
</dbReference>
<accession>A0A6P8GLA6</accession>
<keyword evidence="7" id="KW-0677">Repeat</keyword>
<dbReference type="GO" id="GO:0005509">
    <property type="term" value="F:calcium ion binding"/>
    <property type="evidence" value="ECO:0007669"/>
    <property type="project" value="InterPro"/>
</dbReference>
<dbReference type="PROSITE" id="PS01187">
    <property type="entry name" value="EGF_CA"/>
    <property type="match status" value="1"/>
</dbReference>
<evidence type="ECO:0000256" key="8">
    <source>
        <dbReference type="ARBA" id="ARBA00022989"/>
    </source>
</evidence>
<keyword evidence="6" id="KW-0430">Lectin</keyword>
<evidence type="ECO:0000256" key="3">
    <source>
        <dbReference type="ARBA" id="ARBA00022553"/>
    </source>
</evidence>
<dbReference type="PROSITE" id="PS50041">
    <property type="entry name" value="C_TYPE_LECTIN_2"/>
    <property type="match status" value="1"/>
</dbReference>
<protein>
    <submittedName>
        <fullName evidence="17">Complement component C1q receptor</fullName>
    </submittedName>
</protein>
<comment type="caution">
    <text evidence="11">Lacks conserved residue(s) required for the propagation of feature annotation.</text>
</comment>
<dbReference type="InterPro" id="IPR001304">
    <property type="entry name" value="C-type_lectin-like"/>
</dbReference>
<dbReference type="Pfam" id="PF14670">
    <property type="entry name" value="FXa_inhibition"/>
    <property type="match status" value="1"/>
</dbReference>
<keyword evidence="2 11" id="KW-0245">EGF-like domain</keyword>
<feature type="domain" description="EGF-like" evidence="14">
    <location>
        <begin position="311"/>
        <end position="349"/>
    </location>
</feature>
<dbReference type="AlphaFoldDB" id="A0A6P8GLA6"/>
<feature type="domain" description="EGF-like" evidence="14">
    <location>
        <begin position="388"/>
        <end position="426"/>
    </location>
</feature>
<evidence type="ECO:0000256" key="11">
    <source>
        <dbReference type="PROSITE-ProRule" id="PRU00076"/>
    </source>
</evidence>
<dbReference type="GO" id="GO:0016020">
    <property type="term" value="C:membrane"/>
    <property type="evidence" value="ECO:0007669"/>
    <property type="project" value="UniProtKB-SubCell"/>
</dbReference>
<evidence type="ECO:0000256" key="13">
    <source>
        <dbReference type="SAM" id="SignalP"/>
    </source>
</evidence>
<feature type="signal peptide" evidence="13">
    <location>
        <begin position="1"/>
        <end position="18"/>
    </location>
</feature>
<gene>
    <name evidence="17" type="primary">LOC105909416</name>
</gene>
<dbReference type="InterPro" id="IPR026823">
    <property type="entry name" value="cEGF"/>
</dbReference>
<feature type="transmembrane region" description="Helical" evidence="12">
    <location>
        <begin position="497"/>
        <end position="522"/>
    </location>
</feature>
<evidence type="ECO:0000256" key="4">
    <source>
        <dbReference type="ARBA" id="ARBA00022692"/>
    </source>
</evidence>
<keyword evidence="8 12" id="KW-1133">Transmembrane helix</keyword>
<keyword evidence="5 13" id="KW-0732">Signal</keyword>
<proteinExistence type="predicted"/>
<dbReference type="InterPro" id="IPR018097">
    <property type="entry name" value="EGF_Ca-bd_CS"/>
</dbReference>
<evidence type="ECO:0000256" key="2">
    <source>
        <dbReference type="ARBA" id="ARBA00022536"/>
    </source>
</evidence>
<keyword evidence="3" id="KW-0597">Phosphoprotein</keyword>
<dbReference type="KEGG" id="char:105909416"/>
<dbReference type="GO" id="GO:0030246">
    <property type="term" value="F:carbohydrate binding"/>
    <property type="evidence" value="ECO:0007669"/>
    <property type="project" value="UniProtKB-KW"/>
</dbReference>
<dbReference type="SMART" id="SM00179">
    <property type="entry name" value="EGF_CA"/>
    <property type="match status" value="4"/>
</dbReference>
<dbReference type="Pfam" id="PF00059">
    <property type="entry name" value="Lectin_C"/>
    <property type="match status" value="1"/>
</dbReference>
<comment type="subcellular location">
    <subcellularLocation>
        <location evidence="1">Membrane</location>
        <topology evidence="1">Single-pass type I membrane protein</topology>
    </subcellularLocation>
</comment>
<evidence type="ECO:0000256" key="5">
    <source>
        <dbReference type="ARBA" id="ARBA00022729"/>
    </source>
</evidence>
<evidence type="ECO:0000259" key="15">
    <source>
        <dbReference type="PROSITE" id="PS50041"/>
    </source>
</evidence>
<keyword evidence="16" id="KW-1185">Reference proteome</keyword>
<dbReference type="PROSITE" id="PS00010">
    <property type="entry name" value="ASX_HYDROXYL"/>
    <property type="match status" value="3"/>
</dbReference>
<dbReference type="SUPFAM" id="SSF57184">
    <property type="entry name" value="Growth factor receptor domain"/>
    <property type="match status" value="2"/>
</dbReference>
<dbReference type="FunFam" id="2.10.25.10:FF:000119">
    <property type="entry name" value="vitamin K-dependent protein S"/>
    <property type="match status" value="1"/>
</dbReference>
<sequence>MFSLLLLYPIFVACELDSSPTATVCSPKACFTWYREKHTFQETVKRCKEHGGNVATIRDKNEFTDMEFVVSQLNEKDSQFWIGLWLQKGNCTLPGLNLKGFKWISGAEDSQYSNWKKEPETTCTEERCVVVQRSSSLELKWIDTSCRGRHFYVCQFYFRGMCPTLSVMGPWSVEYSVPFSDSRFNQDNAFARWPHGTFAEVSCGSKSHYTICQETNGVFAWTDPGPYCNDQTASCDYRNGGCSQLCFADETGVHCRCKDGYQLGGDGTSCTLKNDCLSAPCDYECVTKYSGFVCTCPDGFQLAADQISCVDVDECSVSHPCGENVCHNTNGSYTCQCGEGFTSVNGHCQDVDECTQSRCSQGCLNSLGSFSCYCFAGFRPSNSLTCVDIDECVTNRCEHTCINTVGSYMCACRQHLKLADNGISCITKSGGSSTPPDPPKVTQGQFQEPQVTANPVLTYSPTFTSKNPSNHSITHTPVGDLGSIGDSVSKAPVSNSLVLICVLASVIPLIILIFLTAVIVIYRCNRSRNHNKKQSPTADSYCWVSSGLESTPDKIQDIKLSVF</sequence>
<evidence type="ECO:0000256" key="1">
    <source>
        <dbReference type="ARBA" id="ARBA00004479"/>
    </source>
</evidence>
<evidence type="ECO:0000256" key="12">
    <source>
        <dbReference type="SAM" id="Phobius"/>
    </source>
</evidence>
<evidence type="ECO:0000313" key="16">
    <source>
        <dbReference type="Proteomes" id="UP000515152"/>
    </source>
</evidence>
<name>A0A6P8GLA6_CLUHA</name>
<evidence type="ECO:0000313" key="17">
    <source>
        <dbReference type="RefSeq" id="XP_031436212.1"/>
    </source>
</evidence>
<dbReference type="InterPro" id="IPR000152">
    <property type="entry name" value="EGF-type_Asp/Asn_hydroxyl_site"/>
</dbReference>
<dbReference type="InterPro" id="IPR000742">
    <property type="entry name" value="EGF"/>
</dbReference>